<keyword evidence="1" id="KW-0812">Transmembrane</keyword>
<dbReference type="HOGENOM" id="CLU_092725_0_0_0"/>
<protein>
    <submittedName>
        <fullName evidence="2">Uncharacterized protein</fullName>
    </submittedName>
</protein>
<dbReference type="AlphaFoldDB" id="W8JMS2"/>
<evidence type="ECO:0000256" key="1">
    <source>
        <dbReference type="SAM" id="Phobius"/>
    </source>
</evidence>
<name>W8JMS2_9CHLA</name>
<dbReference type="PATRIC" id="fig|1229831.3.peg.748"/>
<feature type="transmembrane region" description="Helical" evidence="1">
    <location>
        <begin position="9"/>
        <end position="33"/>
    </location>
</feature>
<keyword evidence="1" id="KW-0472">Membrane</keyword>
<evidence type="ECO:0000313" key="2">
    <source>
        <dbReference type="EMBL" id="AHK63599.1"/>
    </source>
</evidence>
<proteinExistence type="predicted"/>
<sequence>MKQNFTKRILFFLFLVIPIPLILNLIVLSVFSFSAAKNTIINNLHTHATHFNLEFEKKLSIHKIFLKRLANTLALKANTADDFYTQAYHEVLSISDSDFSLCLIPLVNENIQAKNPLDPFIRYLKKHPEIKKKLSRNTGKACILTVPSETQHQNDYYLVIPEDIEAWNSPMQAGLIVGFYPMHFFTKGSLQIPPSSKRRYLFIK</sequence>
<dbReference type="Proteomes" id="UP000019433">
    <property type="component" value="Chromosome"/>
</dbReference>
<keyword evidence="1" id="KW-1133">Transmembrane helix</keyword>
<reference evidence="2 3" key="1">
    <citation type="journal article" date="2014" name="Syst. Appl. Microbiol.">
        <title>Evidence for the existence of two new members of the family Chlamydiaceae and proposal of Chlamydia avium sp. nov. and Chlamydia gallinacea sp. nov.</title>
        <authorList>
            <person name="Sachse K."/>
            <person name="Laroucau K."/>
            <person name="Riege K."/>
            <person name="Wehner S."/>
            <person name="Dilcher M."/>
            <person name="Creasy H.H."/>
            <person name="Weidmann M."/>
            <person name="Myers G."/>
            <person name="Vorimore F."/>
            <person name="Vicari N."/>
            <person name="Magnino S."/>
            <person name="Liebler-Tenorio E."/>
            <person name="Ruettger A."/>
            <person name="Bavoil P.M."/>
            <person name="Hufert F.T."/>
            <person name="Rossello-Mora R."/>
            <person name="Marz M."/>
        </authorList>
    </citation>
    <scope>NUCLEOTIDE SEQUENCE [LARGE SCALE GENOMIC DNA]</scope>
    <source>
        <strain evidence="2 3">10DC88</strain>
    </source>
</reference>
<dbReference type="STRING" id="1229831.M832_07480"/>
<dbReference type="KEGG" id="cav:M832_07480"/>
<evidence type="ECO:0000313" key="3">
    <source>
        <dbReference type="Proteomes" id="UP000019433"/>
    </source>
</evidence>
<dbReference type="EMBL" id="CP006571">
    <property type="protein sequence ID" value="AHK63599.1"/>
    <property type="molecule type" value="Genomic_DNA"/>
</dbReference>
<accession>W8JMS2</accession>
<dbReference type="eggNOG" id="COG2208">
    <property type="taxonomic scope" value="Bacteria"/>
</dbReference>
<gene>
    <name evidence="2" type="ORF">M832_07480</name>
</gene>
<organism evidence="2 3">
    <name type="scientific">Chlamydia avium 10DC88</name>
    <dbReference type="NCBI Taxonomy" id="1229831"/>
    <lineage>
        <taxon>Bacteria</taxon>
        <taxon>Pseudomonadati</taxon>
        <taxon>Chlamydiota</taxon>
        <taxon>Chlamydiia</taxon>
        <taxon>Chlamydiales</taxon>
        <taxon>Chlamydiaceae</taxon>
        <taxon>Chlamydia/Chlamydophila group</taxon>
        <taxon>Chlamydia</taxon>
    </lineage>
</organism>